<feature type="region of interest" description="Disordered" evidence="1">
    <location>
        <begin position="58"/>
        <end position="85"/>
    </location>
</feature>
<keyword evidence="2" id="KW-0732">Signal</keyword>
<evidence type="ECO:0000313" key="4">
    <source>
        <dbReference type="Proteomes" id="UP001595858"/>
    </source>
</evidence>
<feature type="chain" id="PRO_5045338088" description="ATP/GTP-binding protein" evidence="2">
    <location>
        <begin position="26"/>
        <end position="285"/>
    </location>
</feature>
<evidence type="ECO:0000256" key="2">
    <source>
        <dbReference type="SAM" id="SignalP"/>
    </source>
</evidence>
<evidence type="ECO:0000256" key="1">
    <source>
        <dbReference type="SAM" id="MobiDB-lite"/>
    </source>
</evidence>
<name>A0ABV9SU57_9ACTN</name>
<dbReference type="Proteomes" id="UP001595858">
    <property type="component" value="Unassembled WGS sequence"/>
</dbReference>
<keyword evidence="4" id="KW-1185">Reference proteome</keyword>
<comment type="caution">
    <text evidence="3">The sequence shown here is derived from an EMBL/GenBank/DDBJ whole genome shotgun (WGS) entry which is preliminary data.</text>
</comment>
<evidence type="ECO:0008006" key="5">
    <source>
        <dbReference type="Google" id="ProtNLM"/>
    </source>
</evidence>
<protein>
    <recommendedName>
        <fullName evidence="5">ATP/GTP-binding protein</fullName>
    </recommendedName>
</protein>
<sequence>MLKATGTVSLATAVVLLAASAPARAAPGDGDSFLSTVECGTDGGAGCDIMLRWLQRDAAAPGDGGGRPAAPEASGGQGAGGTDWDAVDWDAVDWDAVDWDAIDWESVDYSQGGDEGGEQTADPMAALVESLDSFRLPRPEISSSPSPHALVLVKTPVWLWIDEEEWRPATAQADVPGLALQLTATPRATRWSMGDGTQVTCEGPGTAFDPAVHAADEASPDCGHLYTRSSAAEPSGTYTVTAEISWDITWEMSNGDTGELDTVTTTSQVEIAVQESQGLVTGSGA</sequence>
<evidence type="ECO:0000313" key="3">
    <source>
        <dbReference type="EMBL" id="MFC4869859.1"/>
    </source>
</evidence>
<dbReference type="RefSeq" id="WP_344147900.1">
    <property type="nucleotide sequence ID" value="NZ_BAAAQI010000023.1"/>
</dbReference>
<gene>
    <name evidence="3" type="ORF">ACFPCZ_24795</name>
</gene>
<organism evidence="3 4">
    <name type="scientific">Streptomonospora arabica</name>
    <dbReference type="NCBI Taxonomy" id="412417"/>
    <lineage>
        <taxon>Bacteria</taxon>
        <taxon>Bacillati</taxon>
        <taxon>Actinomycetota</taxon>
        <taxon>Actinomycetes</taxon>
        <taxon>Streptosporangiales</taxon>
        <taxon>Nocardiopsidaceae</taxon>
        <taxon>Streptomonospora</taxon>
    </lineage>
</organism>
<proteinExistence type="predicted"/>
<feature type="signal peptide" evidence="2">
    <location>
        <begin position="1"/>
        <end position="25"/>
    </location>
</feature>
<accession>A0ABV9SU57</accession>
<reference evidence="4" key="1">
    <citation type="journal article" date="2019" name="Int. J. Syst. Evol. Microbiol.">
        <title>The Global Catalogue of Microorganisms (GCM) 10K type strain sequencing project: providing services to taxonomists for standard genome sequencing and annotation.</title>
        <authorList>
            <consortium name="The Broad Institute Genomics Platform"/>
            <consortium name="The Broad Institute Genome Sequencing Center for Infectious Disease"/>
            <person name="Wu L."/>
            <person name="Ma J."/>
        </authorList>
    </citation>
    <scope>NUCLEOTIDE SEQUENCE [LARGE SCALE GENOMIC DNA]</scope>
    <source>
        <strain evidence="4">CGMCC 4.7304</strain>
    </source>
</reference>
<dbReference type="EMBL" id="JBHSIY010000031">
    <property type="protein sequence ID" value="MFC4869859.1"/>
    <property type="molecule type" value="Genomic_DNA"/>
</dbReference>